<protein>
    <submittedName>
        <fullName evidence="1">Uncharacterized protein</fullName>
    </submittedName>
</protein>
<dbReference type="Proteomes" id="UP000712600">
    <property type="component" value="Unassembled WGS sequence"/>
</dbReference>
<reference evidence="1" key="1">
    <citation type="submission" date="2019-12" db="EMBL/GenBank/DDBJ databases">
        <title>Genome sequencing and annotation of Brassica cretica.</title>
        <authorList>
            <person name="Studholme D.J."/>
            <person name="Sarris P."/>
        </authorList>
    </citation>
    <scope>NUCLEOTIDE SEQUENCE</scope>
    <source>
        <strain evidence="1">PFS-109/04</strain>
        <tissue evidence="1">Leaf</tissue>
    </source>
</reference>
<evidence type="ECO:0000313" key="2">
    <source>
        <dbReference type="Proteomes" id="UP000712600"/>
    </source>
</evidence>
<sequence>MRLHHSNYLQRHHVNNNKLNPFQLDANIPLLVPENEEGLADLTRLSQELKLALQNFWNMVSYLDLVSYGGGYKFHHMSIVVMWSLELWASNEGTRDRHGNSKSQSRCFSQIRNRASTETERDGGAMWEKEIVGNMSEKVSLGRVNPVWYKMG</sequence>
<accession>A0A8S9NI62</accession>
<proteinExistence type="predicted"/>
<comment type="caution">
    <text evidence="1">The sequence shown here is derived from an EMBL/GenBank/DDBJ whole genome shotgun (WGS) entry which is preliminary data.</text>
</comment>
<dbReference type="AlphaFoldDB" id="A0A8S9NI62"/>
<organism evidence="1 2">
    <name type="scientific">Brassica cretica</name>
    <name type="common">Mustard</name>
    <dbReference type="NCBI Taxonomy" id="69181"/>
    <lineage>
        <taxon>Eukaryota</taxon>
        <taxon>Viridiplantae</taxon>
        <taxon>Streptophyta</taxon>
        <taxon>Embryophyta</taxon>
        <taxon>Tracheophyta</taxon>
        <taxon>Spermatophyta</taxon>
        <taxon>Magnoliopsida</taxon>
        <taxon>eudicotyledons</taxon>
        <taxon>Gunneridae</taxon>
        <taxon>Pentapetalae</taxon>
        <taxon>rosids</taxon>
        <taxon>malvids</taxon>
        <taxon>Brassicales</taxon>
        <taxon>Brassicaceae</taxon>
        <taxon>Brassiceae</taxon>
        <taxon>Brassica</taxon>
    </lineage>
</organism>
<gene>
    <name evidence="1" type="ORF">F2Q69_00041280</name>
</gene>
<evidence type="ECO:0000313" key="1">
    <source>
        <dbReference type="EMBL" id="KAF3504864.1"/>
    </source>
</evidence>
<dbReference type="EMBL" id="QGKX02001621">
    <property type="protein sequence ID" value="KAF3504864.1"/>
    <property type="molecule type" value="Genomic_DNA"/>
</dbReference>
<name>A0A8S9NI62_BRACR</name>